<evidence type="ECO:0000256" key="1">
    <source>
        <dbReference type="SAM" id="MobiDB-lite"/>
    </source>
</evidence>
<proteinExistence type="predicted"/>
<evidence type="ECO:0000313" key="3">
    <source>
        <dbReference type="Proteomes" id="UP000236370"/>
    </source>
</evidence>
<feature type="region of interest" description="Disordered" evidence="1">
    <location>
        <begin position="35"/>
        <end position="63"/>
    </location>
</feature>
<organism evidence="2 3">
    <name type="scientific">Pan troglodytes</name>
    <name type="common">Chimpanzee</name>
    <dbReference type="NCBI Taxonomy" id="9598"/>
    <lineage>
        <taxon>Eukaryota</taxon>
        <taxon>Metazoa</taxon>
        <taxon>Chordata</taxon>
        <taxon>Craniata</taxon>
        <taxon>Vertebrata</taxon>
        <taxon>Euteleostomi</taxon>
        <taxon>Mammalia</taxon>
        <taxon>Eutheria</taxon>
        <taxon>Euarchontoglires</taxon>
        <taxon>Primates</taxon>
        <taxon>Haplorrhini</taxon>
        <taxon>Catarrhini</taxon>
        <taxon>Hominidae</taxon>
        <taxon>Pan</taxon>
    </lineage>
</organism>
<name>A0A2J8PTW1_PANTR</name>
<dbReference type="Proteomes" id="UP000236370">
    <property type="component" value="Unassembled WGS sequence"/>
</dbReference>
<gene>
    <name evidence="2" type="ORF">CK820_G0000409</name>
</gene>
<dbReference type="AlphaFoldDB" id="A0A2J8PTW1"/>
<evidence type="ECO:0000313" key="2">
    <source>
        <dbReference type="EMBL" id="PNI87447.1"/>
    </source>
</evidence>
<feature type="non-terminal residue" evidence="2">
    <location>
        <position position="1"/>
    </location>
</feature>
<accession>A0A2J8PTW1</accession>
<reference evidence="2 3" key="1">
    <citation type="submission" date="2017-12" db="EMBL/GenBank/DDBJ databases">
        <title>High-resolution comparative analysis of great ape genomes.</title>
        <authorList>
            <person name="Pollen A."/>
            <person name="Hastie A."/>
            <person name="Hormozdiari F."/>
            <person name="Dougherty M."/>
            <person name="Liu R."/>
            <person name="Chaisson M."/>
            <person name="Hoppe E."/>
            <person name="Hill C."/>
            <person name="Pang A."/>
            <person name="Hillier L."/>
            <person name="Baker C."/>
            <person name="Armstrong J."/>
            <person name="Shendure J."/>
            <person name="Paten B."/>
            <person name="Wilson R."/>
            <person name="Chao H."/>
            <person name="Schneider V."/>
            <person name="Ventura M."/>
            <person name="Kronenberg Z."/>
            <person name="Murali S."/>
            <person name="Gordon D."/>
            <person name="Cantsilieris S."/>
            <person name="Munson K."/>
            <person name="Nelson B."/>
            <person name="Raja A."/>
            <person name="Underwood J."/>
            <person name="Diekhans M."/>
            <person name="Fiddes I."/>
            <person name="Haussler D."/>
            <person name="Eichler E."/>
        </authorList>
    </citation>
    <scope>NUCLEOTIDE SEQUENCE [LARGE SCALE GENOMIC DNA]</scope>
    <source>
        <strain evidence="2">Yerkes chimp pedigree #C0471</strain>
    </source>
</reference>
<comment type="caution">
    <text evidence="2">The sequence shown here is derived from an EMBL/GenBank/DDBJ whole genome shotgun (WGS) entry which is preliminary data.</text>
</comment>
<feature type="compositionally biased region" description="Polar residues" evidence="1">
    <location>
        <begin position="43"/>
        <end position="53"/>
    </location>
</feature>
<protein>
    <submittedName>
        <fullName evidence="2">FAM184A isoform 13</fullName>
    </submittedName>
</protein>
<sequence length="73" mass="8212">NRETNFNKVFNSSPTVGVINPLAKGLSSHVLFLMQQKKKNDKSPTNSPAQSEASPVASPDPQRQEWFARYFTF</sequence>
<dbReference type="EMBL" id="NBAG03000210">
    <property type="protein sequence ID" value="PNI87447.1"/>
    <property type="molecule type" value="Genomic_DNA"/>
</dbReference>